<dbReference type="RefSeq" id="WP_136628644.1">
    <property type="nucleotide sequence ID" value="NZ_JARQOJ010000011.1"/>
</dbReference>
<dbReference type="SUPFAM" id="SSF52218">
    <property type="entry name" value="Flavoproteins"/>
    <property type="match status" value="1"/>
</dbReference>
<dbReference type="AlphaFoldDB" id="A0A4T2H7A2"/>
<sequence length="137" mass="15706">MTTLFINGSPNKNGNTVALTQRLLTNQEYETLHLADYKIYDYGQDFSDDQFEEVIQKVFAADTLVIGSPVYWHSINGLVRNFLDRQYDVVTDELVGKKLYFIFQGSAPTQEVLDMGDYTMSRYVGHYGMDYQGMVNS</sequence>
<gene>
    <name evidence="4" type="ORF">FAJ34_07750</name>
</gene>
<evidence type="ECO:0000256" key="1">
    <source>
        <dbReference type="ARBA" id="ARBA00022630"/>
    </source>
</evidence>
<accession>A0A4T2H7A2</accession>
<dbReference type="PANTHER" id="PTHR43278:SF4">
    <property type="entry name" value="NAD(P)H-DEPENDENT FMN-CONTAINING OXIDOREDUCTASE YWQN-RELATED"/>
    <property type="match status" value="1"/>
</dbReference>
<dbReference type="InterPro" id="IPR051796">
    <property type="entry name" value="ISF_SsuE-like"/>
</dbReference>
<evidence type="ECO:0000313" key="5">
    <source>
        <dbReference type="Proteomes" id="UP000305768"/>
    </source>
</evidence>
<dbReference type="PANTHER" id="PTHR43278">
    <property type="entry name" value="NAD(P)H-DEPENDENT FMN-CONTAINING OXIDOREDUCTASE YWQN-RELATED"/>
    <property type="match status" value="1"/>
</dbReference>
<protein>
    <submittedName>
        <fullName evidence="4">NAD(P)H-dependent oxidoreductase</fullName>
    </submittedName>
</protein>
<name>A0A4T2H7A2_STRSU</name>
<keyword evidence="1" id="KW-0285">Flavoprotein</keyword>
<reference evidence="4 5" key="1">
    <citation type="submission" date="2019-04" db="EMBL/GenBank/DDBJ databases">
        <title>Genome analysis of Streptococcus suis strain WUSS425.</title>
        <authorList>
            <person name="Chen H."/>
            <person name="Gao X."/>
            <person name="Wu Z."/>
        </authorList>
    </citation>
    <scope>NUCLEOTIDE SEQUENCE [LARGE SCALE GENOMIC DNA]</scope>
    <source>
        <strain evidence="4 5">WUSS425</strain>
    </source>
</reference>
<dbReference type="GO" id="GO:0016491">
    <property type="term" value="F:oxidoreductase activity"/>
    <property type="evidence" value="ECO:0007669"/>
    <property type="project" value="InterPro"/>
</dbReference>
<dbReference type="Pfam" id="PF03358">
    <property type="entry name" value="FMN_red"/>
    <property type="match status" value="1"/>
</dbReference>
<dbReference type="InterPro" id="IPR029039">
    <property type="entry name" value="Flavoprotein-like_sf"/>
</dbReference>
<dbReference type="Proteomes" id="UP000305768">
    <property type="component" value="Unassembled WGS sequence"/>
</dbReference>
<keyword evidence="2" id="KW-0288">FMN</keyword>
<feature type="domain" description="NADPH-dependent FMN reductase-like" evidence="3">
    <location>
        <begin position="1"/>
        <end position="103"/>
    </location>
</feature>
<dbReference type="EMBL" id="SSXP01000010">
    <property type="protein sequence ID" value="TII07027.1"/>
    <property type="molecule type" value="Genomic_DNA"/>
</dbReference>
<comment type="caution">
    <text evidence="4">The sequence shown here is derived from an EMBL/GenBank/DDBJ whole genome shotgun (WGS) entry which is preliminary data.</text>
</comment>
<dbReference type="InterPro" id="IPR005025">
    <property type="entry name" value="FMN_Rdtase-like_dom"/>
</dbReference>
<dbReference type="Gene3D" id="3.40.50.360">
    <property type="match status" value="1"/>
</dbReference>
<evidence type="ECO:0000256" key="2">
    <source>
        <dbReference type="ARBA" id="ARBA00022643"/>
    </source>
</evidence>
<proteinExistence type="predicted"/>
<evidence type="ECO:0000313" key="4">
    <source>
        <dbReference type="EMBL" id="TII07027.1"/>
    </source>
</evidence>
<evidence type="ECO:0000259" key="3">
    <source>
        <dbReference type="Pfam" id="PF03358"/>
    </source>
</evidence>
<organism evidence="4 5">
    <name type="scientific">Streptococcus suis</name>
    <dbReference type="NCBI Taxonomy" id="1307"/>
    <lineage>
        <taxon>Bacteria</taxon>
        <taxon>Bacillati</taxon>
        <taxon>Bacillota</taxon>
        <taxon>Bacilli</taxon>
        <taxon>Lactobacillales</taxon>
        <taxon>Streptococcaceae</taxon>
        <taxon>Streptococcus</taxon>
    </lineage>
</organism>